<dbReference type="InterPro" id="IPR003833">
    <property type="entry name" value="CT_C_D"/>
</dbReference>
<dbReference type="InterPro" id="IPR016185">
    <property type="entry name" value="PreATP-grasp_dom_sf"/>
</dbReference>
<dbReference type="NCBIfam" id="TIGR00724">
    <property type="entry name" value="urea_amlyse_rel"/>
    <property type="match status" value="1"/>
</dbReference>
<dbReference type="InterPro" id="IPR005479">
    <property type="entry name" value="CPAse_ATP-bd"/>
</dbReference>
<dbReference type="InterPro" id="IPR011761">
    <property type="entry name" value="ATP-grasp"/>
</dbReference>
<dbReference type="SUPFAM" id="SSF51246">
    <property type="entry name" value="Rudiment single hybrid motif"/>
    <property type="match status" value="1"/>
</dbReference>
<dbReference type="Pfam" id="PF02626">
    <property type="entry name" value="CT_A_B"/>
    <property type="match status" value="1"/>
</dbReference>
<evidence type="ECO:0000313" key="12">
    <source>
        <dbReference type="Proteomes" id="UP001595075"/>
    </source>
</evidence>
<comment type="cofactor">
    <cofactor evidence="1">
        <name>biotin</name>
        <dbReference type="ChEBI" id="CHEBI:57586"/>
    </cofactor>
</comment>
<dbReference type="NCBIfam" id="TIGR02713">
    <property type="entry name" value="allophanate_hyd"/>
    <property type="match status" value="1"/>
</dbReference>
<dbReference type="Gene3D" id="2.40.100.10">
    <property type="entry name" value="Cyclophilin-like"/>
    <property type="match status" value="2"/>
</dbReference>
<keyword evidence="6" id="KW-0092">Biotin</keyword>
<dbReference type="CDD" id="cd06850">
    <property type="entry name" value="biotinyl_domain"/>
    <property type="match status" value="1"/>
</dbReference>
<dbReference type="EMBL" id="JAZHXI010000014">
    <property type="protein sequence ID" value="KAL2064342.1"/>
    <property type="molecule type" value="Genomic_DNA"/>
</dbReference>
<dbReference type="SMART" id="SM00797">
    <property type="entry name" value="AHS2"/>
    <property type="match status" value="1"/>
</dbReference>
<keyword evidence="12" id="KW-1185">Reference proteome</keyword>
<dbReference type="InterPro" id="IPR005481">
    <property type="entry name" value="BC-like_N"/>
</dbReference>
<dbReference type="SMART" id="SM00796">
    <property type="entry name" value="AHS1"/>
    <property type="match status" value="1"/>
</dbReference>
<dbReference type="PROSITE" id="PS50968">
    <property type="entry name" value="BIOTINYL_LIPOYL"/>
    <property type="match status" value="1"/>
</dbReference>
<dbReference type="InterPro" id="IPR011053">
    <property type="entry name" value="Single_hybrid_motif"/>
</dbReference>
<dbReference type="SMART" id="SM00878">
    <property type="entry name" value="Biotin_carb_C"/>
    <property type="match status" value="1"/>
</dbReference>
<reference evidence="11 12" key="1">
    <citation type="journal article" date="2024" name="Commun. Biol.">
        <title>Comparative genomic analysis of thermophilic fungi reveals convergent evolutionary adaptations and gene losses.</title>
        <authorList>
            <person name="Steindorff A.S."/>
            <person name="Aguilar-Pontes M.V."/>
            <person name="Robinson A.J."/>
            <person name="Andreopoulos B."/>
            <person name="LaButti K."/>
            <person name="Kuo A."/>
            <person name="Mondo S."/>
            <person name="Riley R."/>
            <person name="Otillar R."/>
            <person name="Haridas S."/>
            <person name="Lipzen A."/>
            <person name="Grimwood J."/>
            <person name="Schmutz J."/>
            <person name="Clum A."/>
            <person name="Reid I.D."/>
            <person name="Moisan M.C."/>
            <person name="Butler G."/>
            <person name="Nguyen T.T.M."/>
            <person name="Dewar K."/>
            <person name="Conant G."/>
            <person name="Drula E."/>
            <person name="Henrissat B."/>
            <person name="Hansel C."/>
            <person name="Singer S."/>
            <person name="Hutchinson M.I."/>
            <person name="de Vries R.P."/>
            <person name="Natvig D.O."/>
            <person name="Powell A.J."/>
            <person name="Tsang A."/>
            <person name="Grigoriev I.V."/>
        </authorList>
    </citation>
    <scope>NUCLEOTIDE SEQUENCE [LARGE SCALE GENOMIC DNA]</scope>
    <source>
        <strain evidence="11 12">CBS 494.80</strain>
    </source>
</reference>
<evidence type="ECO:0000256" key="3">
    <source>
        <dbReference type="ARBA" id="ARBA00022741"/>
    </source>
</evidence>
<dbReference type="Pfam" id="PF00364">
    <property type="entry name" value="Biotin_lipoyl"/>
    <property type="match status" value="1"/>
</dbReference>
<accession>A0ABR4C337</accession>
<dbReference type="InterPro" id="IPR014085">
    <property type="entry name" value="Allophanate_hydrolase"/>
</dbReference>
<evidence type="ECO:0008006" key="13">
    <source>
        <dbReference type="Google" id="ProtNLM"/>
    </source>
</evidence>
<dbReference type="Gene3D" id="3.90.1300.10">
    <property type="entry name" value="Amidase signature (AS) domain"/>
    <property type="match status" value="1"/>
</dbReference>
<feature type="domain" description="ATP-grasp" evidence="9">
    <location>
        <begin position="740"/>
        <end position="937"/>
    </location>
</feature>
<dbReference type="SUPFAM" id="SSF75304">
    <property type="entry name" value="Amidase signature (AS) enzymes"/>
    <property type="match status" value="1"/>
</dbReference>
<dbReference type="SUPFAM" id="SSF50891">
    <property type="entry name" value="Cyclophilin-like"/>
    <property type="match status" value="2"/>
</dbReference>
<dbReference type="PANTHER" id="PTHR18866">
    <property type="entry name" value="CARBOXYLASE:PYRUVATE/ACETYL-COA/PROPIONYL-COA CARBOXYLASE"/>
    <property type="match status" value="1"/>
</dbReference>
<keyword evidence="4" id="KW-0378">Hydrolase</keyword>
<dbReference type="InterPro" id="IPR000089">
    <property type="entry name" value="Biotin_lipoyl"/>
</dbReference>
<protein>
    <recommendedName>
        <fullName evidence="13">Urea amidolyase</fullName>
    </recommendedName>
</protein>
<keyword evidence="3 7" id="KW-0547">Nucleotide-binding</keyword>
<dbReference type="PROSITE" id="PS00867">
    <property type="entry name" value="CPSASE_2"/>
    <property type="match status" value="1"/>
</dbReference>
<dbReference type="SUPFAM" id="SSF56059">
    <property type="entry name" value="Glutathione synthetase ATP-binding domain-like"/>
    <property type="match status" value="1"/>
</dbReference>
<keyword evidence="5 7" id="KW-0067">ATP-binding</keyword>
<dbReference type="SUPFAM" id="SSF52440">
    <property type="entry name" value="PreATP-grasp domain"/>
    <property type="match status" value="1"/>
</dbReference>
<evidence type="ECO:0000259" key="9">
    <source>
        <dbReference type="PROSITE" id="PS50975"/>
    </source>
</evidence>
<dbReference type="NCBIfam" id="TIGR02712">
    <property type="entry name" value="urea_carbox"/>
    <property type="match status" value="1"/>
</dbReference>
<dbReference type="InterPro" id="IPR011054">
    <property type="entry name" value="Rudment_hybrid_motif"/>
</dbReference>
<evidence type="ECO:0000256" key="1">
    <source>
        <dbReference type="ARBA" id="ARBA00001953"/>
    </source>
</evidence>
<dbReference type="Pfam" id="PF02785">
    <property type="entry name" value="Biotin_carb_C"/>
    <property type="match status" value="1"/>
</dbReference>
<dbReference type="InterPro" id="IPR003778">
    <property type="entry name" value="CT_A_B"/>
</dbReference>
<dbReference type="InterPro" id="IPR005482">
    <property type="entry name" value="Biotin_COase_C"/>
</dbReference>
<dbReference type="InterPro" id="IPR023631">
    <property type="entry name" value="Amidase_dom"/>
</dbReference>
<dbReference type="Pfam" id="PF02682">
    <property type="entry name" value="CT_C_D"/>
    <property type="match status" value="1"/>
</dbReference>
<dbReference type="InterPro" id="IPR011764">
    <property type="entry name" value="Biotin_carboxylation_dom"/>
</dbReference>
<dbReference type="PANTHER" id="PTHR18866:SF128">
    <property type="entry name" value="UREA AMIDOLYASE"/>
    <property type="match status" value="1"/>
</dbReference>
<dbReference type="Gene3D" id="1.20.58.1700">
    <property type="match status" value="1"/>
</dbReference>
<dbReference type="PROSITE" id="PS50979">
    <property type="entry name" value="BC"/>
    <property type="match status" value="1"/>
</dbReference>
<keyword evidence="2" id="KW-0436">Ligase</keyword>
<dbReference type="Proteomes" id="UP001595075">
    <property type="component" value="Unassembled WGS sequence"/>
</dbReference>
<evidence type="ECO:0000313" key="11">
    <source>
        <dbReference type="EMBL" id="KAL2064342.1"/>
    </source>
</evidence>
<dbReference type="Gene3D" id="2.40.50.100">
    <property type="match status" value="1"/>
</dbReference>
<sequence length="1823" mass="198859">MSKLSTHRTRPLTISDWIVHQARGDGLERLLELQRSLSTSDVAWISIASPDQIRTQWKQLLDLEAQGEPLPLCGVPFAAKDNIDVEGFTTTAACPDFAYDAKEDAGVITELRKAGAIVIGKTNLDQFATGLVGTRSPYGIPRNTFDENYISGGSSSGSASVVARGIVPFALGTDTAGSGRVPAGLNNIVGLKPTRGLLSARGVVPACRSLDCVSILALTIEDAELVLSIASAYDEKDAFSRPVPALHPAYTPITKPRIAICESPSWFGKTEQEVAYLAALEKCSLLGWGLVSTDFTPLFKLASLLYEGPWVAERFAAIKDFINKPGSQMDPVVRSIIKKAEGFSSVDVFEAEYLRRDLSREIETAFKDFDAILVPTTPTFPTIRNLADEPVLENSRLGTYTNFVNFMDWSALAFPAGFRSDGLPFGLTLISTQWEEDKLLDLSRSFLIGEARRLGNTEFTTSTSSENPQSTPLAVVGAHLTGLPLNHQLTDIGATLSSTTTTSKSYRLFELPSPPRATVRKPGLTRVTSEHNTGFEIELEVWNIPTKELSKFSRSIPPPLFIGEVELADSSWAHGFAMDNDNPNAENRDISHHGGWRNYLSSPESDGKASSFMYSSASMCPIKKILVANRGEIAVRIIATLKRLGIHAVAVYSKEDRNSQHVLDADTAISLEGSTVAETYLSQSQIIEIAKSTGADAIIPGYGFLSENSDFAEACEESGMIWIGPTPQQMRTLGLKHLARALAEKSNVPLLPGSKILKSVEEAVNEGERIGYPLMMKSTAGGGGIGLEKCKSVDEVKSRFASVQQQGQKYFNDDGVFLEYFVENARHIEVQIIGNGEGAVRHIGARDCSLQRRHQKIIEESPPLNIPSEVYEQICEAAVSLARYLNYRNVGTVEFIYDAKTARFFFLEVNTRLQVEHPITEAVSGYDLVEEMINVASKTPSRLFSTSSEDALLLSGHALEVRIYAENPLRDFQPSTGQISEVSFPEDVRIDTWIKSGTKISPSFDPLLAKIIVTGNDRKDAVEKLATALDTTQIWGIKTNIEYLQHIVKSDMFVEASYSTTTLDTFEFRPAAIQVLDPGSLTTIQDFPGRIGYWKIGIPPSGPMDNYSFRVANKILGNDPKDAGLECTSTGPTLGFLCSTTIAIVGPPAEHKLDGSPIALSAPISVARGQTLVIASPKLGLRTYIAVKGGIQAPKVFNSRSTFALGKLGGLSGRELRKDDILPICESLGQMDAPQHSKPPLLPYQSKEWELKVMAGPHAFPDFFSGEDFEAFFSEPWKVHYNSNRIGVKLVGPKPVWARKDGGEAGLHPSNIHDSPYSIGSISFTGDEAVILTCDGPSLGGFMVFATVITSEMWKIGQMIPGDEVMLCPVTSEQAIALSGELQHSIDNLDERPESNLSPTVVDPILGSIEQFGRKIICRQAGDSALLLEFGSDTFNLRTSFHIHSLIAQHTLAPSSQILELTPGVRSLHVSYLPSAPQFSILSLLTNLELALGPTLPSKVPSRTLHLPIVFEHSSTLAAVSRYSRTIRPTAPYLPNNIDFLTQINGLSSRDSISSTILSATFLVLGLGDVFFGAPCAVPLDPRHRLFGTKYSPPRSYTPEGTVGLGGMYLCVYGMDSPGGYQLLGRTVPIWEMWKEKSNGIEGREWLFEIFDQVKWYEVEEGVLDEARERGEGSKLVRIEEGWLNLEEYEAFVEGLGEESGIVGERRRRAVEELGVLEELARGSEHDIALMESGDGVADDDIEGEIVKAEVAGRCWKCDVKEGDVIEKGKELISIEAMKMEIRICAPITGTIAKLFVKVGDVLDVGSRIVVMQPEPEPEAGAA</sequence>
<evidence type="ECO:0000259" key="10">
    <source>
        <dbReference type="PROSITE" id="PS50979"/>
    </source>
</evidence>
<dbReference type="Gene3D" id="3.30.470.20">
    <property type="entry name" value="ATP-grasp fold, B domain"/>
    <property type="match status" value="1"/>
</dbReference>
<feature type="domain" description="Biotin carboxylation" evidence="10">
    <location>
        <begin position="621"/>
        <end position="1068"/>
    </location>
</feature>
<organism evidence="11 12">
    <name type="scientific">Oculimacula yallundae</name>
    <dbReference type="NCBI Taxonomy" id="86028"/>
    <lineage>
        <taxon>Eukaryota</taxon>
        <taxon>Fungi</taxon>
        <taxon>Dikarya</taxon>
        <taxon>Ascomycota</taxon>
        <taxon>Pezizomycotina</taxon>
        <taxon>Leotiomycetes</taxon>
        <taxon>Helotiales</taxon>
        <taxon>Ploettnerulaceae</taxon>
        <taxon>Oculimacula</taxon>
    </lineage>
</organism>
<evidence type="ECO:0000256" key="4">
    <source>
        <dbReference type="ARBA" id="ARBA00022801"/>
    </source>
</evidence>
<gene>
    <name evidence="11" type="ORF">VTL71DRAFT_4836</name>
</gene>
<evidence type="ECO:0000256" key="6">
    <source>
        <dbReference type="ARBA" id="ARBA00023267"/>
    </source>
</evidence>
<evidence type="ECO:0000256" key="7">
    <source>
        <dbReference type="PROSITE-ProRule" id="PRU00409"/>
    </source>
</evidence>
<dbReference type="Gene3D" id="3.30.1360.40">
    <property type="match status" value="1"/>
</dbReference>
<dbReference type="Gene3D" id="3.10.490.10">
    <property type="entry name" value="Gamma-glutamyl cyclotransferase-like"/>
    <property type="match status" value="1"/>
</dbReference>
<dbReference type="Pfam" id="PF21986">
    <property type="entry name" value="AH_C"/>
    <property type="match status" value="1"/>
</dbReference>
<evidence type="ECO:0000256" key="5">
    <source>
        <dbReference type="ARBA" id="ARBA00022840"/>
    </source>
</evidence>
<evidence type="ECO:0000259" key="8">
    <source>
        <dbReference type="PROSITE" id="PS50968"/>
    </source>
</evidence>
<evidence type="ECO:0000256" key="2">
    <source>
        <dbReference type="ARBA" id="ARBA00022598"/>
    </source>
</evidence>
<dbReference type="InterPro" id="IPR014084">
    <property type="entry name" value="Urea_COase"/>
</dbReference>
<dbReference type="InterPro" id="IPR036928">
    <property type="entry name" value="AS_sf"/>
</dbReference>
<name>A0ABR4C337_9HELO</name>
<comment type="caution">
    <text evidence="11">The sequence shown here is derived from an EMBL/GenBank/DDBJ whole genome shotgun (WGS) entry which is preliminary data.</text>
</comment>
<dbReference type="Pfam" id="PF00289">
    <property type="entry name" value="Biotin_carb_N"/>
    <property type="match status" value="1"/>
</dbReference>
<dbReference type="InterPro" id="IPR053844">
    <property type="entry name" value="AH_C"/>
</dbReference>
<dbReference type="Pfam" id="PF01425">
    <property type="entry name" value="Amidase"/>
    <property type="match status" value="1"/>
</dbReference>
<dbReference type="PROSITE" id="PS00866">
    <property type="entry name" value="CPSASE_1"/>
    <property type="match status" value="1"/>
</dbReference>
<dbReference type="InterPro" id="IPR050856">
    <property type="entry name" value="Biotin_carboxylase_complex"/>
</dbReference>
<dbReference type="InterPro" id="IPR029000">
    <property type="entry name" value="Cyclophilin-like_dom_sf"/>
</dbReference>
<feature type="domain" description="Lipoyl-binding" evidence="8">
    <location>
        <begin position="1737"/>
        <end position="1813"/>
    </location>
</feature>
<dbReference type="SUPFAM" id="SSF51230">
    <property type="entry name" value="Single hybrid motif"/>
    <property type="match status" value="1"/>
</dbReference>
<dbReference type="Pfam" id="PF02786">
    <property type="entry name" value="CPSase_L_D2"/>
    <property type="match status" value="1"/>
</dbReference>
<dbReference type="SUPFAM" id="SSF160467">
    <property type="entry name" value="PH0987 N-terminal domain-like"/>
    <property type="match status" value="1"/>
</dbReference>
<dbReference type="NCBIfam" id="NF006043">
    <property type="entry name" value="PRK08186.1"/>
    <property type="match status" value="1"/>
</dbReference>
<proteinExistence type="predicted"/>
<dbReference type="PROSITE" id="PS50975">
    <property type="entry name" value="ATP_GRASP"/>
    <property type="match status" value="1"/>
</dbReference>